<keyword evidence="3" id="KW-1185">Reference proteome</keyword>
<dbReference type="EMBL" id="CALLCH030000020">
    <property type="protein sequence ID" value="CAI4219666.1"/>
    <property type="molecule type" value="Genomic_DNA"/>
</dbReference>
<gene>
    <name evidence="2" type="ORF">PPNO1_LOCUS9219</name>
</gene>
<reference evidence="2" key="1">
    <citation type="submission" date="2022-11" db="EMBL/GenBank/DDBJ databases">
        <authorList>
            <person name="Scott C."/>
            <person name="Bruce N."/>
        </authorList>
    </citation>
    <scope>NUCLEOTIDE SEQUENCE</scope>
</reference>
<organism evidence="2 3">
    <name type="scientific">Parascedosporium putredinis</name>
    <dbReference type="NCBI Taxonomy" id="1442378"/>
    <lineage>
        <taxon>Eukaryota</taxon>
        <taxon>Fungi</taxon>
        <taxon>Dikarya</taxon>
        <taxon>Ascomycota</taxon>
        <taxon>Pezizomycotina</taxon>
        <taxon>Sordariomycetes</taxon>
        <taxon>Hypocreomycetidae</taxon>
        <taxon>Microascales</taxon>
        <taxon>Microascaceae</taxon>
        <taxon>Parascedosporium</taxon>
    </lineage>
</organism>
<dbReference type="AlphaFoldDB" id="A0A9P1HBT8"/>
<proteinExistence type="predicted"/>
<dbReference type="Proteomes" id="UP000838763">
    <property type="component" value="Unassembled WGS sequence"/>
</dbReference>
<comment type="caution">
    <text evidence="2">The sequence shown here is derived from an EMBL/GenBank/DDBJ whole genome shotgun (WGS) entry which is preliminary data.</text>
</comment>
<accession>A0A9P1HBT8</accession>
<feature type="region of interest" description="Disordered" evidence="1">
    <location>
        <begin position="1"/>
        <end position="28"/>
    </location>
</feature>
<evidence type="ECO:0000313" key="2">
    <source>
        <dbReference type="EMBL" id="CAI4219666.1"/>
    </source>
</evidence>
<evidence type="ECO:0000313" key="3">
    <source>
        <dbReference type="Proteomes" id="UP000838763"/>
    </source>
</evidence>
<name>A0A9P1HBT8_9PEZI</name>
<sequence length="91" mass="10142">MSIPDGSDGFGEQMNDANPNRPAVVSQGKCSWHRRAAAQQRIAPSTEPDWSLHFRMQLRLIAHRLGKLKPDAPSLPAWSFGDASLFDWLSL</sequence>
<evidence type="ECO:0000256" key="1">
    <source>
        <dbReference type="SAM" id="MobiDB-lite"/>
    </source>
</evidence>
<protein>
    <submittedName>
        <fullName evidence="2">Uncharacterized protein</fullName>
    </submittedName>
</protein>